<evidence type="ECO:0000256" key="4">
    <source>
        <dbReference type="ARBA" id="ARBA00022475"/>
    </source>
</evidence>
<reference evidence="12" key="1">
    <citation type="submission" date="2020-05" db="EMBL/GenBank/DDBJ databases">
        <authorList>
            <person name="Chiriac C."/>
            <person name="Salcher M."/>
            <person name="Ghai R."/>
            <person name="Kavagutti S V."/>
        </authorList>
    </citation>
    <scope>NUCLEOTIDE SEQUENCE</scope>
</reference>
<feature type="transmembrane region" description="Helical" evidence="10">
    <location>
        <begin position="181"/>
        <end position="202"/>
    </location>
</feature>
<dbReference type="GO" id="GO:0005886">
    <property type="term" value="C:plasma membrane"/>
    <property type="evidence" value="ECO:0007669"/>
    <property type="project" value="UniProtKB-SubCell"/>
</dbReference>
<dbReference type="InterPro" id="IPR051408">
    <property type="entry name" value="Phosphate_transprt_permease"/>
</dbReference>
<evidence type="ECO:0000256" key="10">
    <source>
        <dbReference type="SAM" id="Phobius"/>
    </source>
</evidence>
<dbReference type="PROSITE" id="PS50928">
    <property type="entry name" value="ABC_TM1"/>
    <property type="match status" value="1"/>
</dbReference>
<dbReference type="PANTHER" id="PTHR42922">
    <property type="entry name" value="PHOSPHATE TRANSPORT SYSTEM PERMEASE PROTEIN PSTA"/>
    <property type="match status" value="1"/>
</dbReference>
<feature type="transmembrane region" description="Helical" evidence="10">
    <location>
        <begin position="328"/>
        <end position="348"/>
    </location>
</feature>
<comment type="subcellular location">
    <subcellularLocation>
        <location evidence="1">Cell membrane</location>
        <topology evidence="1">Multi-pass membrane protein</topology>
    </subcellularLocation>
</comment>
<protein>
    <submittedName>
        <fullName evidence="12">Unannotated protein</fullName>
    </submittedName>
</protein>
<evidence type="ECO:0000256" key="8">
    <source>
        <dbReference type="ARBA" id="ARBA00023136"/>
    </source>
</evidence>
<evidence type="ECO:0000256" key="1">
    <source>
        <dbReference type="ARBA" id="ARBA00004651"/>
    </source>
</evidence>
<feature type="transmembrane region" description="Helical" evidence="10">
    <location>
        <begin position="142"/>
        <end position="169"/>
    </location>
</feature>
<keyword evidence="4" id="KW-1003">Cell membrane</keyword>
<evidence type="ECO:0000259" key="11">
    <source>
        <dbReference type="PROSITE" id="PS50928"/>
    </source>
</evidence>
<keyword evidence="5" id="KW-0592">Phosphate transport</keyword>
<dbReference type="InterPro" id="IPR000515">
    <property type="entry name" value="MetI-like"/>
</dbReference>
<feature type="transmembrane region" description="Helical" evidence="10">
    <location>
        <begin position="85"/>
        <end position="110"/>
    </location>
</feature>
<name>A0A6J6KHF5_9ZZZZ</name>
<dbReference type="PANTHER" id="PTHR42922:SF1">
    <property type="entry name" value="PHOSPHATE TRANSPORT SYSTEM PERMEASE PROTEIN PSTA"/>
    <property type="match status" value="1"/>
</dbReference>
<feature type="transmembrane region" description="Helical" evidence="10">
    <location>
        <begin position="297"/>
        <end position="316"/>
    </location>
</feature>
<feature type="transmembrane region" description="Helical" evidence="10">
    <location>
        <begin position="57"/>
        <end position="73"/>
    </location>
</feature>
<proteinExistence type="inferred from homology"/>
<evidence type="ECO:0000256" key="5">
    <source>
        <dbReference type="ARBA" id="ARBA00022592"/>
    </source>
</evidence>
<organism evidence="12">
    <name type="scientific">freshwater metagenome</name>
    <dbReference type="NCBI Taxonomy" id="449393"/>
    <lineage>
        <taxon>unclassified sequences</taxon>
        <taxon>metagenomes</taxon>
        <taxon>ecological metagenomes</taxon>
    </lineage>
</organism>
<dbReference type="AlphaFoldDB" id="A0A6J6KHF5"/>
<keyword evidence="7 10" id="KW-1133">Transmembrane helix</keyword>
<feature type="region of interest" description="Disordered" evidence="9">
    <location>
        <begin position="1"/>
        <end position="25"/>
    </location>
</feature>
<evidence type="ECO:0000256" key="2">
    <source>
        <dbReference type="ARBA" id="ARBA00007069"/>
    </source>
</evidence>
<accession>A0A6J6KHF5</accession>
<feature type="transmembrane region" description="Helical" evidence="10">
    <location>
        <begin position="208"/>
        <end position="227"/>
    </location>
</feature>
<dbReference type="CDD" id="cd06261">
    <property type="entry name" value="TM_PBP2"/>
    <property type="match status" value="1"/>
</dbReference>
<sequence length="354" mass="37808">MSIVNDATQPLSAVPTPTQPWKRPKSAQRKDLTFATVVAVAAAIFVLITGFAGVDGWLFASFFLVLGITLVRGRKLIAKERRNNVASLLIASAAIAAFIPWMSIFVSVLIKGAKGLRPNFLYSDMRTTTPDDVLSMGGAAHAILGSLIMVIIATLITLPLGILSGVYLTEVRGRFTNVVRFVIQSMSGVPSIVAGLFIYTTYVNATNSFSALAGSFALGILMLPTVARTSEEVLKLVPDDLRSASFALGARQWRTTMMIVLPTVRSGLITAAILGTARVVGETAPLLLTSLSNTSFIFNPVQGPIGSLPMYIFGLLQIGTENAINRAWAGSLILLLLVFGLFSLARYVGGKDKR</sequence>
<evidence type="ECO:0000313" key="12">
    <source>
        <dbReference type="EMBL" id="CAB4649191.1"/>
    </source>
</evidence>
<dbReference type="EMBL" id="CAEZWH010000048">
    <property type="protein sequence ID" value="CAB4649191.1"/>
    <property type="molecule type" value="Genomic_DNA"/>
</dbReference>
<feature type="domain" description="ABC transmembrane type-1" evidence="11">
    <location>
        <begin position="143"/>
        <end position="345"/>
    </location>
</feature>
<dbReference type="InterPro" id="IPR005672">
    <property type="entry name" value="Phosphate_PstA"/>
</dbReference>
<feature type="compositionally biased region" description="Polar residues" evidence="9">
    <location>
        <begin position="1"/>
        <end position="11"/>
    </location>
</feature>
<evidence type="ECO:0000313" key="13">
    <source>
        <dbReference type="EMBL" id="CAB4654676.1"/>
    </source>
</evidence>
<dbReference type="NCBIfam" id="TIGR00974">
    <property type="entry name" value="3a0107s02c"/>
    <property type="match status" value="1"/>
</dbReference>
<evidence type="ECO:0000256" key="9">
    <source>
        <dbReference type="SAM" id="MobiDB-lite"/>
    </source>
</evidence>
<dbReference type="SUPFAM" id="SSF161098">
    <property type="entry name" value="MetI-like"/>
    <property type="match status" value="1"/>
</dbReference>
<feature type="transmembrane region" description="Helical" evidence="10">
    <location>
        <begin position="32"/>
        <end position="51"/>
    </location>
</feature>
<dbReference type="GO" id="GO:0035435">
    <property type="term" value="P:phosphate ion transmembrane transport"/>
    <property type="evidence" value="ECO:0007669"/>
    <property type="project" value="InterPro"/>
</dbReference>
<keyword evidence="3" id="KW-0813">Transport</keyword>
<evidence type="ECO:0000256" key="6">
    <source>
        <dbReference type="ARBA" id="ARBA00022692"/>
    </source>
</evidence>
<feature type="transmembrane region" description="Helical" evidence="10">
    <location>
        <begin position="258"/>
        <end position="277"/>
    </location>
</feature>
<evidence type="ECO:0000256" key="3">
    <source>
        <dbReference type="ARBA" id="ARBA00022448"/>
    </source>
</evidence>
<evidence type="ECO:0000256" key="7">
    <source>
        <dbReference type="ARBA" id="ARBA00022989"/>
    </source>
</evidence>
<dbReference type="Pfam" id="PF00528">
    <property type="entry name" value="BPD_transp_1"/>
    <property type="match status" value="1"/>
</dbReference>
<dbReference type="GO" id="GO:0005315">
    <property type="term" value="F:phosphate transmembrane transporter activity"/>
    <property type="evidence" value="ECO:0007669"/>
    <property type="project" value="InterPro"/>
</dbReference>
<comment type="similarity">
    <text evidence="2">Belongs to the binding-protein-dependent transport system permease family. CysTW subfamily.</text>
</comment>
<keyword evidence="8 10" id="KW-0472">Membrane</keyword>
<keyword evidence="6 10" id="KW-0812">Transmembrane</keyword>
<dbReference type="InterPro" id="IPR035906">
    <property type="entry name" value="MetI-like_sf"/>
</dbReference>
<dbReference type="EMBL" id="CAEZWB010000150">
    <property type="protein sequence ID" value="CAB4654676.1"/>
    <property type="molecule type" value="Genomic_DNA"/>
</dbReference>
<gene>
    <name evidence="13" type="ORF">UFOPK2166_01024</name>
    <name evidence="12" type="ORF">UFOPK2195_00376</name>
</gene>
<dbReference type="Gene3D" id="1.10.3720.10">
    <property type="entry name" value="MetI-like"/>
    <property type="match status" value="1"/>
</dbReference>